<dbReference type="PANTHER" id="PTHR33476:SF33">
    <property type="entry name" value="OS02G0795200 PROTEIN"/>
    <property type="match status" value="1"/>
</dbReference>
<feature type="non-terminal residue" evidence="2">
    <location>
        <position position="1"/>
    </location>
</feature>
<feature type="compositionally biased region" description="Low complexity" evidence="1">
    <location>
        <begin position="1"/>
        <end position="12"/>
    </location>
</feature>
<dbReference type="AlphaFoldDB" id="A0A5J9UXD7"/>
<feature type="compositionally biased region" description="Acidic residues" evidence="1">
    <location>
        <begin position="305"/>
        <end position="324"/>
    </location>
</feature>
<feature type="region of interest" description="Disordered" evidence="1">
    <location>
        <begin position="180"/>
        <end position="236"/>
    </location>
</feature>
<keyword evidence="3" id="KW-1185">Reference proteome</keyword>
<evidence type="ECO:0000313" key="3">
    <source>
        <dbReference type="Proteomes" id="UP000324897"/>
    </source>
</evidence>
<dbReference type="Gramene" id="TVU27918">
    <property type="protein sequence ID" value="TVU27918"/>
    <property type="gene ID" value="EJB05_19420"/>
</dbReference>
<feature type="region of interest" description="Disordered" evidence="1">
    <location>
        <begin position="113"/>
        <end position="133"/>
    </location>
</feature>
<feature type="compositionally biased region" description="Basic and acidic residues" evidence="1">
    <location>
        <begin position="118"/>
        <end position="133"/>
    </location>
</feature>
<feature type="region of interest" description="Disordered" evidence="1">
    <location>
        <begin position="276"/>
        <end position="343"/>
    </location>
</feature>
<dbReference type="OrthoDB" id="1916242at2759"/>
<organism evidence="2 3">
    <name type="scientific">Eragrostis curvula</name>
    <name type="common">weeping love grass</name>
    <dbReference type="NCBI Taxonomy" id="38414"/>
    <lineage>
        <taxon>Eukaryota</taxon>
        <taxon>Viridiplantae</taxon>
        <taxon>Streptophyta</taxon>
        <taxon>Embryophyta</taxon>
        <taxon>Tracheophyta</taxon>
        <taxon>Spermatophyta</taxon>
        <taxon>Magnoliopsida</taxon>
        <taxon>Liliopsida</taxon>
        <taxon>Poales</taxon>
        <taxon>Poaceae</taxon>
        <taxon>PACMAD clade</taxon>
        <taxon>Chloridoideae</taxon>
        <taxon>Eragrostideae</taxon>
        <taxon>Eragrostidinae</taxon>
        <taxon>Eragrostis</taxon>
    </lineage>
</organism>
<dbReference type="GO" id="GO:0008356">
    <property type="term" value="P:asymmetric cell division"/>
    <property type="evidence" value="ECO:0007669"/>
    <property type="project" value="InterPro"/>
</dbReference>
<dbReference type="PANTHER" id="PTHR33476">
    <property type="entry name" value="EMB|CAB62613.1"/>
    <property type="match status" value="1"/>
</dbReference>
<feature type="region of interest" description="Disordered" evidence="1">
    <location>
        <begin position="1"/>
        <end position="27"/>
    </location>
</feature>
<feature type="compositionally biased region" description="Basic and acidic residues" evidence="1">
    <location>
        <begin position="226"/>
        <end position="236"/>
    </location>
</feature>
<dbReference type="InterPro" id="IPR040348">
    <property type="entry name" value="POLAR-like"/>
</dbReference>
<dbReference type="Proteomes" id="UP000324897">
    <property type="component" value="Chromosome 1"/>
</dbReference>
<evidence type="ECO:0000256" key="1">
    <source>
        <dbReference type="SAM" id="MobiDB-lite"/>
    </source>
</evidence>
<dbReference type="EMBL" id="RWGY01000011">
    <property type="protein sequence ID" value="TVU27918.1"/>
    <property type="molecule type" value="Genomic_DNA"/>
</dbReference>
<accession>A0A5J9UXD7</accession>
<evidence type="ECO:0000313" key="2">
    <source>
        <dbReference type="EMBL" id="TVU27918.1"/>
    </source>
</evidence>
<name>A0A5J9UXD7_9POAL</name>
<comment type="caution">
    <text evidence="2">The sequence shown here is derived from an EMBL/GenBank/DDBJ whole genome shotgun (WGS) entry which is preliminary data.</text>
</comment>
<proteinExistence type="predicted"/>
<gene>
    <name evidence="2" type="ORF">EJB05_19420</name>
</gene>
<sequence>MAAVEANAAAPAPALPLSPPRVSASAPPTVGALLTRVSAATVTNSGGASRDRNRECSSPRSLLSRILHRRRGGGFGCRLRLPLPRYCSSGAAKEDTAVVATVAAKEEAAVPKVVASRAEPRESPRSSLSGKKDAVPAASLGLGASLVLLLSKSAAELSRMAELRAQMERLMLDVRADVRSSCNGGRPSASDGPHTDTDSASVVKEPGDVDEAALSPSRGFPASRGGSEDAGHRETMDQMEAELEAELSRLQQMAANGEENVTPLRDQEELEIEEAKIGATSGSPLSVICSDSDIDDGATDHDGGESQEEDDEEEDNDGDESDAEEQAKSPPHSGVSARELERRLHELLQSRHETRIAELEAALERARRKLKEKEREACRWRDTAKLAARFTDDSRLR</sequence>
<protein>
    <submittedName>
        <fullName evidence="2">Uncharacterized protein</fullName>
    </submittedName>
</protein>
<reference evidence="2 3" key="1">
    <citation type="journal article" date="2019" name="Sci. Rep.">
        <title>A high-quality genome of Eragrostis curvula grass provides insights into Poaceae evolution and supports new strategies to enhance forage quality.</title>
        <authorList>
            <person name="Carballo J."/>
            <person name="Santos B.A.C.M."/>
            <person name="Zappacosta D."/>
            <person name="Garbus I."/>
            <person name="Selva J.P."/>
            <person name="Gallo C.A."/>
            <person name="Diaz A."/>
            <person name="Albertini E."/>
            <person name="Caccamo M."/>
            <person name="Echenique V."/>
        </authorList>
    </citation>
    <scope>NUCLEOTIDE SEQUENCE [LARGE SCALE GENOMIC DNA]</scope>
    <source>
        <strain evidence="3">cv. Victoria</strain>
        <tissue evidence="2">Leaf</tissue>
    </source>
</reference>